<dbReference type="Proteomes" id="UP000696294">
    <property type="component" value="Unassembled WGS sequence"/>
</dbReference>
<keyword evidence="3" id="KW-1185">Reference proteome</keyword>
<comment type="caution">
    <text evidence="2">The sequence shown here is derived from an EMBL/GenBank/DDBJ whole genome shotgun (WGS) entry which is preliminary data.</text>
</comment>
<name>A0ABX1BNF6_9ACTN</name>
<evidence type="ECO:0000313" key="2">
    <source>
        <dbReference type="EMBL" id="NJP96298.1"/>
    </source>
</evidence>
<accession>A0ABX1BNF6</accession>
<organism evidence="2 3">
    <name type="scientific">Nonomuraea composti</name>
    <dbReference type="NCBI Taxonomy" id="2720023"/>
    <lineage>
        <taxon>Bacteria</taxon>
        <taxon>Bacillati</taxon>
        <taxon>Actinomycetota</taxon>
        <taxon>Actinomycetes</taxon>
        <taxon>Streptosporangiales</taxon>
        <taxon>Streptosporangiaceae</taxon>
        <taxon>Nonomuraea</taxon>
    </lineage>
</organism>
<reference evidence="2 3" key="1">
    <citation type="submission" date="2020-03" db="EMBL/GenBank/DDBJ databases">
        <title>WGS of actinomycetes isolated from Thailand.</title>
        <authorList>
            <person name="Thawai C."/>
        </authorList>
    </citation>
    <scope>NUCLEOTIDE SEQUENCE [LARGE SCALE GENOMIC DNA]</scope>
    <source>
        <strain evidence="2 3">FMUSA5-5</strain>
    </source>
</reference>
<evidence type="ECO:0000256" key="1">
    <source>
        <dbReference type="SAM" id="MobiDB-lite"/>
    </source>
</evidence>
<dbReference type="RefSeq" id="WP_168017845.1">
    <property type="nucleotide sequence ID" value="NZ_JAATEP010000047.1"/>
</dbReference>
<gene>
    <name evidence="2" type="ORF">HCN51_43875</name>
</gene>
<sequence>MTRKTIRVGGLTRVEGEGTLLVHARDGVAELSGPSHEHAGKIADGTAGTWVW</sequence>
<dbReference type="EMBL" id="JAATEP010000047">
    <property type="protein sequence ID" value="NJP96298.1"/>
    <property type="molecule type" value="Genomic_DNA"/>
</dbReference>
<evidence type="ECO:0000313" key="3">
    <source>
        <dbReference type="Proteomes" id="UP000696294"/>
    </source>
</evidence>
<protein>
    <submittedName>
        <fullName evidence="2">Uncharacterized protein</fullName>
    </submittedName>
</protein>
<proteinExistence type="predicted"/>
<feature type="region of interest" description="Disordered" evidence="1">
    <location>
        <begin position="32"/>
        <end position="52"/>
    </location>
</feature>